<evidence type="ECO:0000256" key="3">
    <source>
        <dbReference type="SAM" id="MobiDB-lite"/>
    </source>
</evidence>
<keyword evidence="6" id="KW-1185">Reference proteome</keyword>
<feature type="compositionally biased region" description="Low complexity" evidence="3">
    <location>
        <begin position="148"/>
        <end position="174"/>
    </location>
</feature>
<keyword evidence="1" id="KW-0863">Zinc-finger</keyword>
<sequence>MFEFLGGKTRKRQVQDANKACKGGKGQHTNHSTTQNHYRNSAKRQGRASYQIEDDRCIDSSSIDMSLYTTPSKATIQYHRGAHGMHDWQSHDSSVTPKLPSVQSRLGGWEVSPSAPRTVPKEDAEVKHSGRSFRSSTQTHSSRRHDAWSSSSYTNASSRGTSSSTSSKRSSIAAAVMQRRLQNSIRETNSAQSSIPSSGPVDVDSLSFVGGEEEVEEQNPADFSDLFSTFEAQSLADRMAPNTALTHHQRTKTKIANKMASRGQDDAIKRNWNSSVSRNSQTSPCKESTNKTHVPSRKESSVPSSFPNSPSDTKSSFRTETHSTGEKIPLDWDDSRSLWTDVSGLTMFTMEQSFGFHSRSSNKDCPRSRPQQNGSSVVLEESLLCPSMPEDVSCSGLLSRSENRSRTGMSSPTRETFLVCDQYKSRPESNGSSKSSVKSSDLPDTSKIEGYGRRSVLTPVRDGPECRAISVPVESDSANCSHSESAELRFRSFKASLTSGCSRNHSKTQENVNREEKEDTKYHGETRGEASDSNLSVITESMAHVLPLEISLDDVSFSGLLSTMEAESLAGRMDATSTLGNLEIPDSQSEAMSSTESLQEHSNGFSDAQSIASESSYRETSILHCISEDDDEVFAKPVTPTLREDSINYSNIKPAEKRSDANPVDCADDHKSTTESHESSLPVDKSTAFSSILSVFEARSASSNKLEPPATKRLLPSDDFPIQVKEHCLGDHTEDATTRHVSESDDMDVDRSSKFEMEECQDGIASENPTETFSMEPMVPDYSSPSSPLIGDDFSTFSNGSMTIDDQSTILPPPTLSDEYTWNIDSWNPNRQNARNLFPSVDSTEIDAMSRMTITEEEIECHTTHENGTNNSDPSNHLCYSIARNSANEIGLATSLSSEVEHSLQYSASMETSLQYSKSTMRCNSFSDVSSLLFSAEKHRVVSKRSHQNGPVDLDESVADSNSDASSSCGSATIVDTARDTPSKPIVNMQIASPLSQDEEDEHQFFDEDDDVAEYEEHDRSFSSLHNTDYVDEATVEISYKEAMESLSSARFEAGSLLLTEGELKKHMKSTQFMEPHPSSNLKGYDRWKRKQFEKQRYFAQVHEKAMKRKEKLDKILERKRQAHPRTMETSTDGTTQTSLPLESIPGQNNHSAPGIKKGWGILRGSPSRKKEVSGASMPEHALAKNTKKNQEKHEPVVVTLEQFMKVSQDEPDDISLVPMNKLDPGIVTLTSSLPQGGYSAATKSHNLEDAVIGPRFLALQYLEIERAKNRMAEKEKTELEIREQNRIALLKEREVERQRRLNTPSVPNSGQSIFKSKVNINTRVLSTDQMLDRNLSFGTTNTAQSSIKSPASVLSPCILCNAAERSHVAQPCMHFHFCGDCANALMCSISPPVCPICKTLNVSFCRVYT</sequence>
<dbReference type="Pfam" id="PF13920">
    <property type="entry name" value="zf-C3HC4_3"/>
    <property type="match status" value="1"/>
</dbReference>
<evidence type="ECO:0000313" key="6">
    <source>
        <dbReference type="Proteomes" id="UP000693970"/>
    </source>
</evidence>
<reference evidence="5" key="1">
    <citation type="journal article" date="2021" name="Sci. Rep.">
        <title>Diploid genomic architecture of Nitzschia inconspicua, an elite biomass production diatom.</title>
        <authorList>
            <person name="Oliver A."/>
            <person name="Podell S."/>
            <person name="Pinowska A."/>
            <person name="Traller J.C."/>
            <person name="Smith S.R."/>
            <person name="McClure R."/>
            <person name="Beliaev A."/>
            <person name="Bohutskyi P."/>
            <person name="Hill E.A."/>
            <person name="Rabines A."/>
            <person name="Zheng H."/>
            <person name="Allen L.Z."/>
            <person name="Kuo A."/>
            <person name="Grigoriev I.V."/>
            <person name="Allen A.E."/>
            <person name="Hazlebeck D."/>
            <person name="Allen E.E."/>
        </authorList>
    </citation>
    <scope>NUCLEOTIDE SEQUENCE</scope>
    <source>
        <strain evidence="5">Hildebrandi</strain>
    </source>
</reference>
<feature type="compositionally biased region" description="Basic and acidic residues" evidence="3">
    <location>
        <begin position="667"/>
        <end position="678"/>
    </location>
</feature>
<feature type="region of interest" description="Disordered" evidence="3">
    <location>
        <begin position="389"/>
        <end position="459"/>
    </location>
</feature>
<accession>A0A9K3Q1H0</accession>
<feature type="region of interest" description="Disordered" evidence="3">
    <location>
        <begin position="499"/>
        <end position="531"/>
    </location>
</feature>
<feature type="region of interest" description="Disordered" evidence="3">
    <location>
        <begin position="1"/>
        <end position="49"/>
    </location>
</feature>
<dbReference type="PROSITE" id="PS50089">
    <property type="entry name" value="ZF_RING_2"/>
    <property type="match status" value="1"/>
</dbReference>
<dbReference type="InterPro" id="IPR001841">
    <property type="entry name" value="Znf_RING"/>
</dbReference>
<evidence type="ECO:0000256" key="2">
    <source>
        <dbReference type="SAM" id="Coils"/>
    </source>
</evidence>
<feature type="compositionally biased region" description="Basic and acidic residues" evidence="3">
    <location>
        <begin position="315"/>
        <end position="332"/>
    </location>
</feature>
<gene>
    <name evidence="5" type="ORF">IV203_029700</name>
</gene>
<feature type="region of interest" description="Disordered" evidence="3">
    <location>
        <begin position="1120"/>
        <end position="1193"/>
    </location>
</feature>
<feature type="region of interest" description="Disordered" evidence="3">
    <location>
        <begin position="241"/>
        <end position="332"/>
    </location>
</feature>
<reference evidence="5" key="2">
    <citation type="submission" date="2021-04" db="EMBL/GenBank/DDBJ databases">
        <authorList>
            <person name="Podell S."/>
        </authorList>
    </citation>
    <scope>NUCLEOTIDE SEQUENCE</scope>
    <source>
        <strain evidence="5">Hildebrandi</strain>
    </source>
</reference>
<organism evidence="5 6">
    <name type="scientific">Nitzschia inconspicua</name>
    <dbReference type="NCBI Taxonomy" id="303405"/>
    <lineage>
        <taxon>Eukaryota</taxon>
        <taxon>Sar</taxon>
        <taxon>Stramenopiles</taxon>
        <taxon>Ochrophyta</taxon>
        <taxon>Bacillariophyta</taxon>
        <taxon>Bacillariophyceae</taxon>
        <taxon>Bacillariophycidae</taxon>
        <taxon>Bacillariales</taxon>
        <taxon>Bacillariaceae</taxon>
        <taxon>Nitzschia</taxon>
    </lineage>
</organism>
<dbReference type="Proteomes" id="UP000693970">
    <property type="component" value="Unassembled WGS sequence"/>
</dbReference>
<feature type="compositionally biased region" description="Polar residues" evidence="3">
    <location>
        <begin position="91"/>
        <end position="104"/>
    </location>
</feature>
<feature type="compositionally biased region" description="Polar residues" evidence="3">
    <location>
        <begin position="271"/>
        <end position="293"/>
    </location>
</feature>
<feature type="region of interest" description="Disordered" evidence="3">
    <location>
        <begin position="85"/>
        <end position="174"/>
    </location>
</feature>
<name>A0A9K3Q1H0_9STRA</name>
<evidence type="ECO:0000259" key="4">
    <source>
        <dbReference type="PROSITE" id="PS50089"/>
    </source>
</evidence>
<feature type="compositionally biased region" description="Basic and acidic residues" evidence="3">
    <location>
        <begin position="119"/>
        <end position="128"/>
    </location>
</feature>
<feature type="region of interest" description="Disordered" evidence="3">
    <location>
        <begin position="645"/>
        <end position="684"/>
    </location>
</feature>
<comment type="caution">
    <text evidence="5">The sequence shown here is derived from an EMBL/GenBank/DDBJ whole genome shotgun (WGS) entry which is preliminary data.</text>
</comment>
<dbReference type="OrthoDB" id="49655at2759"/>
<feature type="domain" description="RING-type" evidence="4">
    <location>
        <begin position="1358"/>
        <end position="1399"/>
    </location>
</feature>
<feature type="region of interest" description="Disordered" evidence="3">
    <location>
        <begin position="356"/>
        <end position="377"/>
    </location>
</feature>
<feature type="coiled-coil region" evidence="2">
    <location>
        <begin position="1258"/>
        <end position="1285"/>
    </location>
</feature>
<feature type="compositionally biased region" description="Polar residues" evidence="3">
    <location>
        <begin position="1128"/>
        <end position="1152"/>
    </location>
</feature>
<feature type="region of interest" description="Disordered" evidence="3">
    <location>
        <begin position="942"/>
        <end position="984"/>
    </location>
</feature>
<feature type="compositionally biased region" description="Polar residues" evidence="3">
    <location>
        <begin position="396"/>
        <end position="414"/>
    </location>
</feature>
<evidence type="ECO:0000313" key="5">
    <source>
        <dbReference type="EMBL" id="KAG7367030.1"/>
    </source>
</evidence>
<keyword evidence="1" id="KW-0862">Zinc</keyword>
<feature type="compositionally biased region" description="Polar residues" evidence="3">
    <location>
        <begin position="27"/>
        <end position="39"/>
    </location>
</feature>
<feature type="compositionally biased region" description="Low complexity" evidence="3">
    <location>
        <begin position="301"/>
        <end position="311"/>
    </location>
</feature>
<keyword evidence="1" id="KW-0479">Metal-binding</keyword>
<keyword evidence="2" id="KW-0175">Coiled coil</keyword>
<dbReference type="GO" id="GO:0008270">
    <property type="term" value="F:zinc ion binding"/>
    <property type="evidence" value="ECO:0007669"/>
    <property type="project" value="UniProtKB-KW"/>
</dbReference>
<protein>
    <submittedName>
        <fullName evidence="5">Zinc finger C3HC4 type domain containing protein</fullName>
    </submittedName>
</protein>
<feature type="compositionally biased region" description="Low complexity" evidence="3">
    <location>
        <begin position="959"/>
        <end position="972"/>
    </location>
</feature>
<evidence type="ECO:0000256" key="1">
    <source>
        <dbReference type="PROSITE-ProRule" id="PRU00175"/>
    </source>
</evidence>
<proteinExistence type="predicted"/>
<feature type="compositionally biased region" description="Basic and acidic residues" evidence="3">
    <location>
        <begin position="512"/>
        <end position="530"/>
    </location>
</feature>
<dbReference type="EMBL" id="JAGRRH010000007">
    <property type="protein sequence ID" value="KAG7367030.1"/>
    <property type="molecule type" value="Genomic_DNA"/>
</dbReference>